<proteinExistence type="inferred from homology"/>
<organism evidence="6 7">
    <name type="scientific">Caballeronia arationis</name>
    <dbReference type="NCBI Taxonomy" id="1777142"/>
    <lineage>
        <taxon>Bacteria</taxon>
        <taxon>Pseudomonadati</taxon>
        <taxon>Pseudomonadota</taxon>
        <taxon>Betaproteobacteria</taxon>
        <taxon>Burkholderiales</taxon>
        <taxon>Burkholderiaceae</taxon>
        <taxon>Caballeronia</taxon>
    </lineage>
</organism>
<dbReference type="PROSITE" id="PS50931">
    <property type="entry name" value="HTH_LYSR"/>
    <property type="match status" value="1"/>
</dbReference>
<protein>
    <submittedName>
        <fullName evidence="6">DNA-binding transcriptional regulator, LysR family</fullName>
    </submittedName>
</protein>
<comment type="caution">
    <text evidence="6">The sequence shown here is derived from an EMBL/GenBank/DDBJ whole genome shotgun (WGS) entry which is preliminary data.</text>
</comment>
<dbReference type="Proteomes" id="UP000219522">
    <property type="component" value="Unassembled WGS sequence"/>
</dbReference>
<evidence type="ECO:0000256" key="1">
    <source>
        <dbReference type="ARBA" id="ARBA00009437"/>
    </source>
</evidence>
<keyword evidence="4" id="KW-0804">Transcription</keyword>
<evidence type="ECO:0000256" key="4">
    <source>
        <dbReference type="ARBA" id="ARBA00023163"/>
    </source>
</evidence>
<dbReference type="RefSeq" id="WP_087135049.1">
    <property type="nucleotide sequence ID" value="NZ_FCOG02000027.1"/>
</dbReference>
<name>A0A7Z7N4Y5_9BURK</name>
<dbReference type="AlphaFoldDB" id="A0A7Z7N4Y5"/>
<keyword evidence="2" id="KW-0805">Transcription regulation</keyword>
<evidence type="ECO:0000313" key="6">
    <source>
        <dbReference type="EMBL" id="SOE81627.1"/>
    </source>
</evidence>
<dbReference type="SUPFAM" id="SSF53850">
    <property type="entry name" value="Periplasmic binding protein-like II"/>
    <property type="match status" value="1"/>
</dbReference>
<dbReference type="GO" id="GO:0003677">
    <property type="term" value="F:DNA binding"/>
    <property type="evidence" value="ECO:0007669"/>
    <property type="project" value="UniProtKB-KW"/>
</dbReference>
<dbReference type="InterPro" id="IPR050950">
    <property type="entry name" value="HTH-type_LysR_regulators"/>
</dbReference>
<keyword evidence="3 6" id="KW-0238">DNA-binding</keyword>
<evidence type="ECO:0000259" key="5">
    <source>
        <dbReference type="PROSITE" id="PS50931"/>
    </source>
</evidence>
<evidence type="ECO:0000313" key="7">
    <source>
        <dbReference type="Proteomes" id="UP000219522"/>
    </source>
</evidence>
<dbReference type="InterPro" id="IPR036388">
    <property type="entry name" value="WH-like_DNA-bd_sf"/>
</dbReference>
<dbReference type="Pfam" id="PF00126">
    <property type="entry name" value="HTH_1"/>
    <property type="match status" value="1"/>
</dbReference>
<dbReference type="InterPro" id="IPR005119">
    <property type="entry name" value="LysR_subst-bd"/>
</dbReference>
<sequence>METSLKHHQLRALVAIAEHGTVRAAARAVSLSQPALTKAIRELEEDLGAQMVVRSGTGMQLTAPGERVYARASLILAEMRRVREDIEQALGGRGGKVTFGITPFAAMQSIAQVVDQVRLRMPELQLVIHDGFVGPSVGRLRDGSLDFLLSVVDMDKLRGDLSYRPVAEVPLAIVGRRGHPLATARRLADLAHATWVLNTAQESFGHGVLEALTASGGETPRVVECTSFAAGMELSCGTDALAAVPERFLRAPWIGERLVKIPIDEPLPAVQLCVVTRRDALLTPACEYTIDCFESALTCP</sequence>
<feature type="domain" description="HTH lysR-type" evidence="5">
    <location>
        <begin position="5"/>
        <end position="62"/>
    </location>
</feature>
<dbReference type="SUPFAM" id="SSF46785">
    <property type="entry name" value="Winged helix' DNA-binding domain"/>
    <property type="match status" value="1"/>
</dbReference>
<dbReference type="GO" id="GO:0005829">
    <property type="term" value="C:cytosol"/>
    <property type="evidence" value="ECO:0007669"/>
    <property type="project" value="TreeGrafter"/>
</dbReference>
<evidence type="ECO:0000256" key="2">
    <source>
        <dbReference type="ARBA" id="ARBA00023015"/>
    </source>
</evidence>
<dbReference type="PANTHER" id="PTHR30419">
    <property type="entry name" value="HTH-TYPE TRANSCRIPTIONAL REGULATOR YBHD"/>
    <property type="match status" value="1"/>
</dbReference>
<dbReference type="Gene3D" id="3.40.190.10">
    <property type="entry name" value="Periplasmic binding protein-like II"/>
    <property type="match status" value="2"/>
</dbReference>
<evidence type="ECO:0000256" key="3">
    <source>
        <dbReference type="ARBA" id="ARBA00023125"/>
    </source>
</evidence>
<dbReference type="PRINTS" id="PR00039">
    <property type="entry name" value="HTHLYSR"/>
</dbReference>
<reference evidence="6 7" key="1">
    <citation type="submission" date="2017-09" db="EMBL/GenBank/DDBJ databases">
        <authorList>
            <person name="Varghese N."/>
            <person name="Submissions S."/>
        </authorList>
    </citation>
    <scope>NUCLEOTIDE SEQUENCE [LARGE SCALE GENOMIC DNA]</scope>
    <source>
        <strain evidence="6 7">OK806</strain>
    </source>
</reference>
<dbReference type="InterPro" id="IPR036390">
    <property type="entry name" value="WH_DNA-bd_sf"/>
</dbReference>
<dbReference type="Pfam" id="PF03466">
    <property type="entry name" value="LysR_substrate"/>
    <property type="match status" value="1"/>
</dbReference>
<comment type="similarity">
    <text evidence="1">Belongs to the LysR transcriptional regulatory family.</text>
</comment>
<dbReference type="EMBL" id="OCSU01000002">
    <property type="protein sequence ID" value="SOE81627.1"/>
    <property type="molecule type" value="Genomic_DNA"/>
</dbReference>
<dbReference type="OrthoDB" id="8524600at2"/>
<dbReference type="PANTHER" id="PTHR30419:SF30">
    <property type="entry name" value="LYSR FAMILY TRANSCRIPTIONAL REGULATOR"/>
    <property type="match status" value="1"/>
</dbReference>
<dbReference type="GO" id="GO:0003700">
    <property type="term" value="F:DNA-binding transcription factor activity"/>
    <property type="evidence" value="ECO:0007669"/>
    <property type="project" value="InterPro"/>
</dbReference>
<dbReference type="Gene3D" id="1.10.10.10">
    <property type="entry name" value="Winged helix-like DNA-binding domain superfamily/Winged helix DNA-binding domain"/>
    <property type="match status" value="1"/>
</dbReference>
<keyword evidence="7" id="KW-1185">Reference proteome</keyword>
<gene>
    <name evidence="6" type="ORF">SAMN05446927_4916</name>
</gene>
<accession>A0A7Z7N4Y5</accession>
<dbReference type="InterPro" id="IPR000847">
    <property type="entry name" value="LysR_HTH_N"/>
</dbReference>